<evidence type="ECO:0000313" key="7">
    <source>
        <dbReference type="Proteomes" id="UP000053750"/>
    </source>
</evidence>
<evidence type="ECO:0000259" key="4">
    <source>
        <dbReference type="SMART" id="SM00287"/>
    </source>
</evidence>
<feature type="chain" id="PRO_5040718554" evidence="3">
    <location>
        <begin position="21"/>
        <end position="379"/>
    </location>
</feature>
<dbReference type="Pfam" id="PF01520">
    <property type="entry name" value="Amidase_3"/>
    <property type="match status" value="1"/>
</dbReference>
<feature type="signal peptide" evidence="3">
    <location>
        <begin position="1"/>
        <end position="20"/>
    </location>
</feature>
<dbReference type="InterPro" id="IPR050695">
    <property type="entry name" value="N-acetylmuramoyl_amidase_3"/>
</dbReference>
<dbReference type="GO" id="GO:0009253">
    <property type="term" value="P:peptidoglycan catabolic process"/>
    <property type="evidence" value="ECO:0007669"/>
    <property type="project" value="InterPro"/>
</dbReference>
<dbReference type="InterPro" id="IPR002508">
    <property type="entry name" value="MurNAc-LAA_cat"/>
</dbReference>
<evidence type="ECO:0000256" key="2">
    <source>
        <dbReference type="ARBA" id="ARBA00023316"/>
    </source>
</evidence>
<dbReference type="Proteomes" id="UP000053750">
    <property type="component" value="Unassembled WGS sequence"/>
</dbReference>
<dbReference type="OrthoDB" id="9806267at2"/>
<evidence type="ECO:0000259" key="5">
    <source>
        <dbReference type="SMART" id="SM00646"/>
    </source>
</evidence>
<dbReference type="PANTHER" id="PTHR30404">
    <property type="entry name" value="N-ACETYLMURAMOYL-L-ALANINE AMIDASE"/>
    <property type="match status" value="1"/>
</dbReference>
<keyword evidence="1 6" id="KW-0378">Hydrolase</keyword>
<keyword evidence="7" id="KW-1185">Reference proteome</keyword>
<dbReference type="RefSeq" id="WP_036585832.1">
    <property type="nucleotide sequence ID" value="NZ_KK082239.1"/>
</dbReference>
<dbReference type="PANTHER" id="PTHR30404:SF7">
    <property type="entry name" value="CELL WALL AMIDASE LYTH-RELATED"/>
    <property type="match status" value="1"/>
</dbReference>
<sequence>MRKPAVITVMFALGWQVLFAAPSVEAVGTRSESYTAKVYAVSLNVRNEPYAKAEVIGSLKNGELVTVSQEAHGWLQVRSGRVSGWAAGYYFKKVNGAVSVSSAGSSSEDGGKSIARSVRKAADTVAVTADTLRLRSGPGLKYRMVGGLKRGDQLSVREQSDDWLRVVAAGVGEGWVSNRFVAASDGLASAVLVSAGVSGELAGKLIVVDPGHGGNDPGMVGGTYETLEKKLNLSTSFHLKRALEARGAHVVMTRADDGKPELSERVRIGESQGADAFVSVHYNASKNNASGLLTFYYADKDEKLARAIEGRLSDGVGGLRSSGIAYGDLHVLRENSRPAVLVELGYLSNPKDEGIVMKAAYQQRAAEAIAEGLADFFAS</sequence>
<dbReference type="Pfam" id="PF08239">
    <property type="entry name" value="SH3_3"/>
    <property type="match status" value="2"/>
</dbReference>
<keyword evidence="2" id="KW-0961">Cell wall biogenesis/degradation</keyword>
<dbReference type="AlphaFoldDB" id="A0A9W5S1V0"/>
<gene>
    <name evidence="6" type="ORF">BG53_14825</name>
</gene>
<accession>A0A9W5S1V0</accession>
<evidence type="ECO:0000256" key="3">
    <source>
        <dbReference type="SAM" id="SignalP"/>
    </source>
</evidence>
<evidence type="ECO:0000313" key="6">
    <source>
        <dbReference type="EMBL" id="EXX89803.1"/>
    </source>
</evidence>
<dbReference type="SMART" id="SM00287">
    <property type="entry name" value="SH3b"/>
    <property type="match status" value="2"/>
</dbReference>
<dbReference type="InterPro" id="IPR003646">
    <property type="entry name" value="SH3-like_bac-type"/>
</dbReference>
<comment type="caution">
    <text evidence="6">The sequence shown here is derived from an EMBL/GenBank/DDBJ whole genome shotgun (WGS) entry which is preliminary data.</text>
</comment>
<dbReference type="GO" id="GO:0071555">
    <property type="term" value="P:cell wall organization"/>
    <property type="evidence" value="ECO:0007669"/>
    <property type="project" value="UniProtKB-KW"/>
</dbReference>
<dbReference type="GO" id="GO:0030288">
    <property type="term" value="C:outer membrane-bounded periplasmic space"/>
    <property type="evidence" value="ECO:0007669"/>
    <property type="project" value="TreeGrafter"/>
</dbReference>
<reference evidence="6 7" key="1">
    <citation type="submission" date="2014-02" db="EMBL/GenBank/DDBJ databases">
        <title>Genome sequence of Paenibacillus darwinianus reveals adaptive mechanisms for survival in Antarctic soils.</title>
        <authorList>
            <person name="Dsouza M."/>
            <person name="Taylor M.W."/>
            <person name="Turner S.J."/>
            <person name="Aislabie J."/>
        </authorList>
    </citation>
    <scope>NUCLEOTIDE SEQUENCE [LARGE SCALE GENOMIC DNA]</scope>
    <source>
        <strain evidence="6 7">CE1</strain>
    </source>
</reference>
<protein>
    <submittedName>
        <fullName evidence="6">Cell wall hydrolase</fullName>
    </submittedName>
</protein>
<evidence type="ECO:0000256" key="1">
    <source>
        <dbReference type="ARBA" id="ARBA00022801"/>
    </source>
</evidence>
<dbReference type="Gene3D" id="2.30.30.40">
    <property type="entry name" value="SH3 Domains"/>
    <property type="match status" value="2"/>
</dbReference>
<feature type="domain" description="SH3b" evidence="4">
    <location>
        <begin position="33"/>
        <end position="94"/>
    </location>
</feature>
<proteinExistence type="predicted"/>
<dbReference type="Gene3D" id="3.40.630.40">
    <property type="entry name" value="Zn-dependent exopeptidases"/>
    <property type="match status" value="1"/>
</dbReference>
<keyword evidence="3" id="KW-0732">Signal</keyword>
<dbReference type="EMBL" id="JFHU01000084">
    <property type="protein sequence ID" value="EXX89803.1"/>
    <property type="molecule type" value="Genomic_DNA"/>
</dbReference>
<dbReference type="SMART" id="SM00646">
    <property type="entry name" value="Ami_3"/>
    <property type="match status" value="1"/>
</dbReference>
<feature type="domain" description="SH3b" evidence="4">
    <location>
        <begin position="122"/>
        <end position="184"/>
    </location>
</feature>
<name>A0A9W5S1V0_9BACL</name>
<dbReference type="GO" id="GO:0008745">
    <property type="term" value="F:N-acetylmuramoyl-L-alanine amidase activity"/>
    <property type="evidence" value="ECO:0007669"/>
    <property type="project" value="InterPro"/>
</dbReference>
<dbReference type="CDD" id="cd02696">
    <property type="entry name" value="MurNAc-LAA"/>
    <property type="match status" value="1"/>
</dbReference>
<feature type="domain" description="MurNAc-LAA" evidence="5">
    <location>
        <begin position="266"/>
        <end position="374"/>
    </location>
</feature>
<dbReference type="SUPFAM" id="SSF53187">
    <property type="entry name" value="Zn-dependent exopeptidases"/>
    <property type="match status" value="1"/>
</dbReference>
<organism evidence="6 7">
    <name type="scientific">Paenibacillus darwinianus</name>
    <dbReference type="NCBI Taxonomy" id="1380763"/>
    <lineage>
        <taxon>Bacteria</taxon>
        <taxon>Bacillati</taxon>
        <taxon>Bacillota</taxon>
        <taxon>Bacilli</taxon>
        <taxon>Bacillales</taxon>
        <taxon>Paenibacillaceae</taxon>
        <taxon>Paenibacillus</taxon>
    </lineage>
</organism>